<feature type="compositionally biased region" description="Basic and acidic residues" evidence="1">
    <location>
        <begin position="81"/>
        <end position="93"/>
    </location>
</feature>
<feature type="transmembrane region" description="Helical" evidence="2">
    <location>
        <begin position="263"/>
        <end position="283"/>
    </location>
</feature>
<feature type="compositionally biased region" description="Low complexity" evidence="1">
    <location>
        <begin position="14"/>
        <end position="34"/>
    </location>
</feature>
<dbReference type="PANTHER" id="PTHR32063:SF0">
    <property type="entry name" value="SWARMING MOTILITY PROTEIN SWRC"/>
    <property type="match status" value="1"/>
</dbReference>
<dbReference type="Pfam" id="PF00873">
    <property type="entry name" value="ACR_tran"/>
    <property type="match status" value="1"/>
</dbReference>
<dbReference type="Proteomes" id="UP000288547">
    <property type="component" value="Unassembled WGS sequence"/>
</dbReference>
<evidence type="ECO:0000256" key="1">
    <source>
        <dbReference type="SAM" id="MobiDB-lite"/>
    </source>
</evidence>
<comment type="caution">
    <text evidence="3">The sequence shown here is derived from an EMBL/GenBank/DDBJ whole genome shotgun (WGS) entry which is preliminary data.</text>
</comment>
<dbReference type="InterPro" id="IPR027463">
    <property type="entry name" value="AcrB_DN_DC_subdom"/>
</dbReference>
<keyword evidence="4" id="KW-1185">Reference proteome</keyword>
<dbReference type="InterPro" id="IPR001036">
    <property type="entry name" value="Acrflvin-R"/>
</dbReference>
<evidence type="ECO:0000313" key="3">
    <source>
        <dbReference type="EMBL" id="RWZ51203.1"/>
    </source>
</evidence>
<gene>
    <name evidence="3" type="ORF">ELQ90_08790</name>
</gene>
<feature type="compositionally biased region" description="Low complexity" evidence="1">
    <location>
        <begin position="162"/>
        <end position="172"/>
    </location>
</feature>
<keyword evidence="2" id="KW-0472">Membrane</keyword>
<protein>
    <recommendedName>
        <fullName evidence="5">Efflux RND transporter permease subunit</fullName>
    </recommendedName>
</protein>
<keyword evidence="2" id="KW-0812">Transmembrane</keyword>
<organism evidence="3 4">
    <name type="scientific">Labedella phragmitis</name>
    <dbReference type="NCBI Taxonomy" id="2498849"/>
    <lineage>
        <taxon>Bacteria</taxon>
        <taxon>Bacillati</taxon>
        <taxon>Actinomycetota</taxon>
        <taxon>Actinomycetes</taxon>
        <taxon>Micrococcales</taxon>
        <taxon>Microbacteriaceae</taxon>
        <taxon>Labedella</taxon>
    </lineage>
</organism>
<feature type="transmembrane region" description="Helical" evidence="2">
    <location>
        <begin position="642"/>
        <end position="665"/>
    </location>
</feature>
<evidence type="ECO:0000256" key="2">
    <source>
        <dbReference type="SAM" id="Phobius"/>
    </source>
</evidence>
<sequence>MRAPKPKKEKAVTGADGASADAPAAVGPEATAPGLVATSSDEHHGARELPSTGPTPEPGRSDDAADFEPVDATAAAAEPAPEVREHDEERDGTADDGAEPATGDREITESPTSPPAGVAAAPAIVEPRWIVGPARHDEPVAELDAHAAGTTDLPSDSVPEHSSAAGGEPVAGSAPVAAPAAVVVPEPVAVVDESAPEAEAADTASSPDQRARPEREPVLGNSAAPVSRRARRGESIADDDVERPTLLQRGYIPIIRWTLKHSAITLVLALLVLVGTGFAVPFMKTNFLGSAGQNTFSVTQTLPVGTSLAELDAASQDVEQVLVDTAGVETVQLSMGSSGSGIQALFGGGGEGTITYSITTDEDADQDALQADVREELDAIDGVGEISVQVSSGFGGSSDIEVDVTAPNQDALLTATDEIADAVRELDVVSEVTDNLSETRPYIAVSVDRQDAAAAGYSEVALGAIVSGAMQPQTVGSIVIDETTLSIYIASDDPPATRDELAALEVPTPTGVVALDTLATVEEVDGPASITTVSGLRSSTVSVTPSSDDVGTASAEVQQVVDAADLDGGASASLGGVASDQSSAFTQLGLALLAAILIVYIVMVATFRSLRQPLLLLVSVPFAATGAIGLQVITGVPLGVPSLIGVLMLIGIVVTNAIVLVDLVNQYRRRGMSVPDAVEHGSVRRLRPILMTALATIFALVPMALGITGHGGFISQPLAIVVIGGLVSSTLLTLIVLPSLYNLVEGARDRRAARRAARSA</sequence>
<dbReference type="OrthoDB" id="3306666at2"/>
<dbReference type="Gene3D" id="1.20.1640.10">
    <property type="entry name" value="Multidrug efflux transporter AcrB transmembrane domain"/>
    <property type="match status" value="1"/>
</dbReference>
<feature type="region of interest" description="Disordered" evidence="1">
    <location>
        <begin position="1"/>
        <end position="172"/>
    </location>
</feature>
<reference evidence="3 4" key="1">
    <citation type="submission" date="2018-12" db="EMBL/GenBank/DDBJ databases">
        <authorList>
            <person name="Li F."/>
        </authorList>
    </citation>
    <scope>NUCLEOTIDE SEQUENCE [LARGE SCALE GENOMIC DNA]</scope>
    <source>
        <strain evidence="3 4">11W25H-1</strain>
    </source>
</reference>
<keyword evidence="2" id="KW-1133">Transmembrane helix</keyword>
<dbReference type="PRINTS" id="PR00702">
    <property type="entry name" value="ACRIFLAVINRP"/>
</dbReference>
<dbReference type="GO" id="GO:0042910">
    <property type="term" value="F:xenobiotic transmembrane transporter activity"/>
    <property type="evidence" value="ECO:0007669"/>
    <property type="project" value="TreeGrafter"/>
</dbReference>
<evidence type="ECO:0000313" key="4">
    <source>
        <dbReference type="Proteomes" id="UP000288547"/>
    </source>
</evidence>
<dbReference type="PANTHER" id="PTHR32063">
    <property type="match status" value="1"/>
</dbReference>
<feature type="transmembrane region" description="Helical" evidence="2">
    <location>
        <begin position="719"/>
        <end position="744"/>
    </location>
</feature>
<dbReference type="AlphaFoldDB" id="A0A3S5CEM6"/>
<dbReference type="GO" id="GO:0005886">
    <property type="term" value="C:plasma membrane"/>
    <property type="evidence" value="ECO:0007669"/>
    <property type="project" value="TreeGrafter"/>
</dbReference>
<feature type="transmembrane region" description="Helical" evidence="2">
    <location>
        <begin position="614"/>
        <end position="636"/>
    </location>
</feature>
<dbReference type="SUPFAM" id="SSF82693">
    <property type="entry name" value="Multidrug efflux transporter AcrB pore domain, PN1, PN2, PC1 and PC2 subdomains"/>
    <property type="match status" value="1"/>
</dbReference>
<feature type="compositionally biased region" description="Low complexity" evidence="1">
    <location>
        <begin position="70"/>
        <end position="80"/>
    </location>
</feature>
<feature type="region of interest" description="Disordered" evidence="1">
    <location>
        <begin position="194"/>
        <end position="236"/>
    </location>
</feature>
<feature type="compositionally biased region" description="Low complexity" evidence="1">
    <location>
        <begin position="115"/>
        <end position="127"/>
    </location>
</feature>
<dbReference type="EMBL" id="RZNB01000003">
    <property type="protein sequence ID" value="RWZ51203.1"/>
    <property type="molecule type" value="Genomic_DNA"/>
</dbReference>
<feature type="transmembrane region" description="Helical" evidence="2">
    <location>
        <begin position="686"/>
        <end position="707"/>
    </location>
</feature>
<feature type="compositionally biased region" description="Basic and acidic residues" evidence="1">
    <location>
        <begin position="134"/>
        <end position="145"/>
    </location>
</feature>
<dbReference type="SUPFAM" id="SSF82866">
    <property type="entry name" value="Multidrug efflux transporter AcrB transmembrane domain"/>
    <property type="match status" value="1"/>
</dbReference>
<dbReference type="Gene3D" id="3.30.2090.10">
    <property type="entry name" value="Multidrug efflux transporter AcrB TolC docking domain, DN and DC subdomains"/>
    <property type="match status" value="1"/>
</dbReference>
<evidence type="ECO:0008006" key="5">
    <source>
        <dbReference type="Google" id="ProtNLM"/>
    </source>
</evidence>
<name>A0A3S5CEM6_9MICO</name>
<accession>A0A3S5CEM6</accession>
<feature type="transmembrane region" description="Helical" evidence="2">
    <location>
        <begin position="588"/>
        <end position="607"/>
    </location>
</feature>
<proteinExistence type="predicted"/>